<organism evidence="3 4">
    <name type="scientific">Thiocapsa rosea</name>
    <dbReference type="NCBI Taxonomy" id="69360"/>
    <lineage>
        <taxon>Bacteria</taxon>
        <taxon>Pseudomonadati</taxon>
        <taxon>Pseudomonadota</taxon>
        <taxon>Gammaproteobacteria</taxon>
        <taxon>Chromatiales</taxon>
        <taxon>Chromatiaceae</taxon>
        <taxon>Thiocapsa</taxon>
    </lineage>
</organism>
<protein>
    <submittedName>
        <fullName evidence="3">Aflatoxin B1 aldehyde reductase</fullName>
    </submittedName>
</protein>
<dbReference type="Pfam" id="PF00248">
    <property type="entry name" value="Aldo_ket_red"/>
    <property type="match status" value="1"/>
</dbReference>
<gene>
    <name evidence="3" type="ORF">BDD21_3015</name>
</gene>
<accession>A0A495V812</accession>
<dbReference type="Gene3D" id="3.20.20.100">
    <property type="entry name" value="NADP-dependent oxidoreductase domain"/>
    <property type="match status" value="1"/>
</dbReference>
<dbReference type="PANTHER" id="PTHR43364">
    <property type="entry name" value="NADH-SPECIFIC METHYLGLYOXAL REDUCTASE-RELATED"/>
    <property type="match status" value="1"/>
</dbReference>
<dbReference type="PANTHER" id="PTHR43364:SF4">
    <property type="entry name" value="NAD(P)-LINKED OXIDOREDUCTASE SUPERFAMILY PROTEIN"/>
    <property type="match status" value="1"/>
</dbReference>
<sequence length="318" mass="35181">MATPVRLILGTMTFGPQVDPEGSKAMVRHFLGQGHLEIDTAYVYNGGDSERYLGDALKDVESSPVKLATKVNPRITGRLDADAIRMQLTESLTRLGQDRVDLLYLHFPDPGTPIESTLEACAELHSQGRFTALGLSNFPAWQVVHIWHLCKAQGWPLPEVYQGLYNGLSRSIEAELLPALRALGIRFYAYNPLAGGILAGKYASYHDEPTPGRFTFRPNYKARYWKKPFFDALDILAETCKASQVSLVEAAYRWLAWHSGLDGAERDGVIIGASNLAQLEQNIQIFAQGPLPDAVVAAFDTAWEAARPDAPEYFRTSV</sequence>
<dbReference type="InterPro" id="IPR050523">
    <property type="entry name" value="AKR_Detox_Biosynth"/>
</dbReference>
<proteinExistence type="predicted"/>
<dbReference type="SUPFAM" id="SSF51430">
    <property type="entry name" value="NAD(P)-linked oxidoreductase"/>
    <property type="match status" value="1"/>
</dbReference>
<dbReference type="AlphaFoldDB" id="A0A495V812"/>
<evidence type="ECO:0000313" key="3">
    <source>
        <dbReference type="EMBL" id="RKT45551.1"/>
    </source>
</evidence>
<dbReference type="RefSeq" id="WP_211335065.1">
    <property type="nucleotide sequence ID" value="NZ_RBXL01000001.1"/>
</dbReference>
<dbReference type="CDD" id="cd19075">
    <property type="entry name" value="AKR_AKR7A1-5"/>
    <property type="match status" value="1"/>
</dbReference>
<reference evidence="3 4" key="1">
    <citation type="submission" date="2018-10" db="EMBL/GenBank/DDBJ databases">
        <title>Genomic Encyclopedia of Archaeal and Bacterial Type Strains, Phase II (KMG-II): from individual species to whole genera.</title>
        <authorList>
            <person name="Goeker M."/>
        </authorList>
    </citation>
    <scope>NUCLEOTIDE SEQUENCE [LARGE SCALE GENOMIC DNA]</scope>
    <source>
        <strain evidence="3 4">DSM 235</strain>
    </source>
</reference>
<dbReference type="EMBL" id="RBXL01000001">
    <property type="protein sequence ID" value="RKT45551.1"/>
    <property type="molecule type" value="Genomic_DNA"/>
</dbReference>
<evidence type="ECO:0000259" key="2">
    <source>
        <dbReference type="Pfam" id="PF00248"/>
    </source>
</evidence>
<dbReference type="InterPro" id="IPR023210">
    <property type="entry name" value="NADP_OxRdtase_dom"/>
</dbReference>
<evidence type="ECO:0000313" key="4">
    <source>
        <dbReference type="Proteomes" id="UP000274556"/>
    </source>
</evidence>
<keyword evidence="4" id="KW-1185">Reference proteome</keyword>
<name>A0A495V812_9GAMM</name>
<dbReference type="Proteomes" id="UP000274556">
    <property type="component" value="Unassembled WGS sequence"/>
</dbReference>
<comment type="caution">
    <text evidence="3">The sequence shown here is derived from an EMBL/GenBank/DDBJ whole genome shotgun (WGS) entry which is preliminary data.</text>
</comment>
<evidence type="ECO:0000256" key="1">
    <source>
        <dbReference type="ARBA" id="ARBA00023002"/>
    </source>
</evidence>
<keyword evidence="1" id="KW-0560">Oxidoreductase</keyword>
<feature type="domain" description="NADP-dependent oxidoreductase" evidence="2">
    <location>
        <begin position="6"/>
        <end position="303"/>
    </location>
</feature>
<dbReference type="GO" id="GO:0016491">
    <property type="term" value="F:oxidoreductase activity"/>
    <property type="evidence" value="ECO:0007669"/>
    <property type="project" value="UniProtKB-KW"/>
</dbReference>
<dbReference type="InterPro" id="IPR036812">
    <property type="entry name" value="NAD(P)_OxRdtase_dom_sf"/>
</dbReference>